<feature type="binding site" evidence="5">
    <location>
        <position position="48"/>
    </location>
    <ligand>
        <name>NAD(+)</name>
        <dbReference type="ChEBI" id="CHEBI:57540"/>
    </ligand>
</feature>
<dbReference type="Pfam" id="PF02800">
    <property type="entry name" value="Gp_dh_C"/>
    <property type="match status" value="1"/>
</dbReference>
<feature type="binding site" evidence="4">
    <location>
        <begin position="224"/>
        <end position="225"/>
    </location>
    <ligand>
        <name>D-glyceraldehyde 3-phosphate</name>
        <dbReference type="ChEBI" id="CHEBI:59776"/>
    </ligand>
</feature>
<feature type="binding site" evidence="5">
    <location>
        <position position="330"/>
    </location>
    <ligand>
        <name>NAD(+)</name>
        <dbReference type="ChEBI" id="CHEBI:57540"/>
    </ligand>
</feature>
<feature type="binding site" evidence="5">
    <location>
        <position position="134"/>
    </location>
    <ligand>
        <name>NAD(+)</name>
        <dbReference type="ChEBI" id="CHEBI:57540"/>
    </ligand>
</feature>
<feature type="binding site" evidence="4">
    <location>
        <begin position="165"/>
        <end position="167"/>
    </location>
    <ligand>
        <name>D-glyceraldehyde 3-phosphate</name>
        <dbReference type="ChEBI" id="CHEBI:59776"/>
    </ligand>
</feature>
<feature type="site" description="Activates thiol group during catalysis" evidence="6">
    <location>
        <position position="193"/>
    </location>
</feature>
<gene>
    <name evidence="9" type="primary">gap</name>
    <name evidence="9" type="ORF">COX53_03150</name>
</gene>
<sequence>MPKIKIAINGFGRIGRAAFKAATNNLNSGLTPSLNLNCEDVEICAINDLTDTKTLAYLLKYDSVYGKLNKDIKTDEKNIFVGGEKYPIFAEKDPGKLPWKDLGVDIVLECTGRFTEYDKAKMHITSGAKKVIISAPGKGFGGDIQVLGTEKAQKGNFADILSNGSCTTNCISPVMQVLETSFGIEKSFMTTVHSYTSTQNIVDGPSKDLRRGRAGASNIIPTTTGAAIAATKVIATLNNKFDGIALRVPTLCGSISDITAIVKRTVTAEEVNKRFEKAENEPLFKGILKTTKDPLVSSDILGTPFSSIVDTSFTKVVGGNMVKVFCWYDNEWAYSLRLVELAIKSFN</sequence>
<organism evidence="9 10">
    <name type="scientific">candidate division WWE3 bacterium CG23_combo_of_CG06-09_8_20_14_all_40_14</name>
    <dbReference type="NCBI Taxonomy" id="1975095"/>
    <lineage>
        <taxon>Bacteria</taxon>
        <taxon>Katanobacteria</taxon>
    </lineage>
</organism>
<dbReference type="GO" id="GO:0050661">
    <property type="term" value="F:NADP binding"/>
    <property type="evidence" value="ECO:0007669"/>
    <property type="project" value="InterPro"/>
</dbReference>
<keyword evidence="5" id="KW-0520">NAD</keyword>
<dbReference type="InterPro" id="IPR020828">
    <property type="entry name" value="GlycerAld_3-P_DH_NAD(P)-bd"/>
</dbReference>
<dbReference type="SMART" id="SM00846">
    <property type="entry name" value="Gp_dh_N"/>
    <property type="match status" value="1"/>
</dbReference>
<protein>
    <submittedName>
        <fullName evidence="9">Type I glyceraldehyde-3-phosphate dehydrogenase</fullName>
    </submittedName>
</protein>
<dbReference type="NCBIfam" id="TIGR01534">
    <property type="entry name" value="GAPDH-I"/>
    <property type="match status" value="1"/>
</dbReference>
<evidence type="ECO:0000313" key="9">
    <source>
        <dbReference type="EMBL" id="PIP04327.1"/>
    </source>
</evidence>
<dbReference type="FunFam" id="3.40.50.720:FF:000001">
    <property type="entry name" value="Glyceraldehyde-3-phosphate dehydrogenase"/>
    <property type="match status" value="1"/>
</dbReference>
<evidence type="ECO:0000259" key="8">
    <source>
        <dbReference type="SMART" id="SM00846"/>
    </source>
</evidence>
<reference evidence="9 10" key="1">
    <citation type="submission" date="2017-09" db="EMBL/GenBank/DDBJ databases">
        <title>Depth-based differentiation of microbial function through sediment-hosted aquifers and enrichment of novel symbionts in the deep terrestrial subsurface.</title>
        <authorList>
            <person name="Probst A.J."/>
            <person name="Ladd B."/>
            <person name="Jarett J.K."/>
            <person name="Geller-Mcgrath D.E."/>
            <person name="Sieber C.M."/>
            <person name="Emerson J.B."/>
            <person name="Anantharaman K."/>
            <person name="Thomas B.C."/>
            <person name="Malmstrom R."/>
            <person name="Stieglmeier M."/>
            <person name="Klingl A."/>
            <person name="Woyke T."/>
            <person name="Ryan C.M."/>
            <person name="Banfield J.F."/>
        </authorList>
    </citation>
    <scope>NUCLEOTIDE SEQUENCE [LARGE SCALE GENOMIC DNA]</scope>
    <source>
        <strain evidence="9">CG23_combo_of_CG06-09_8_20_14_all_40_14</strain>
    </source>
</reference>
<dbReference type="Pfam" id="PF00044">
    <property type="entry name" value="Gp_dh_N"/>
    <property type="match status" value="1"/>
</dbReference>
<dbReference type="InterPro" id="IPR020829">
    <property type="entry name" value="GlycerAld_3-P_DH_cat"/>
</dbReference>
<evidence type="ECO:0000256" key="2">
    <source>
        <dbReference type="ARBA" id="ARBA00023002"/>
    </source>
</evidence>
<dbReference type="GO" id="GO:0051287">
    <property type="term" value="F:NAD binding"/>
    <property type="evidence" value="ECO:0007669"/>
    <property type="project" value="InterPro"/>
</dbReference>
<feature type="domain" description="Glyceraldehyde 3-phosphate dehydrogenase NAD(P) binding" evidence="8">
    <location>
        <begin position="4"/>
        <end position="166"/>
    </location>
</feature>
<accession>A0A2G9XBL8</accession>
<evidence type="ECO:0000256" key="4">
    <source>
        <dbReference type="PIRSR" id="PIRSR000149-2"/>
    </source>
</evidence>
<dbReference type="InterPro" id="IPR006424">
    <property type="entry name" value="Glyceraldehyde-3-P_DH_1"/>
</dbReference>
<dbReference type="EMBL" id="PCQY01000036">
    <property type="protein sequence ID" value="PIP04327.1"/>
    <property type="molecule type" value="Genomic_DNA"/>
</dbReference>
<dbReference type="PIRSF" id="PIRSF000149">
    <property type="entry name" value="GAP_DH"/>
    <property type="match status" value="1"/>
</dbReference>
<evidence type="ECO:0000313" key="10">
    <source>
        <dbReference type="Proteomes" id="UP000231388"/>
    </source>
</evidence>
<dbReference type="Proteomes" id="UP000231388">
    <property type="component" value="Unassembled WGS sequence"/>
</dbReference>
<keyword evidence="2" id="KW-0560">Oxidoreductase</keyword>
<feature type="binding site" evidence="5">
    <location>
        <begin position="13"/>
        <end position="14"/>
    </location>
    <ligand>
        <name>NAD(+)</name>
        <dbReference type="ChEBI" id="CHEBI:57540"/>
    </ligand>
</feature>
<dbReference type="PANTHER" id="PTHR43148">
    <property type="entry name" value="GLYCERALDEHYDE-3-PHOSPHATE DEHYDROGENASE 2"/>
    <property type="match status" value="1"/>
</dbReference>
<dbReference type="CDD" id="cd05214">
    <property type="entry name" value="GAPDH_I_N"/>
    <property type="match status" value="1"/>
</dbReference>
<name>A0A2G9XBL8_UNCKA</name>
<dbReference type="FunFam" id="3.30.360.10:FF:000002">
    <property type="entry name" value="Glyceraldehyde-3-phosphate dehydrogenase"/>
    <property type="match status" value="1"/>
</dbReference>
<dbReference type="SUPFAM" id="SSF51735">
    <property type="entry name" value="NAD(P)-binding Rossmann-fold domains"/>
    <property type="match status" value="1"/>
</dbReference>
<dbReference type="Gene3D" id="3.40.50.720">
    <property type="entry name" value="NAD(P)-binding Rossmann-like Domain"/>
    <property type="match status" value="1"/>
</dbReference>
<dbReference type="Gene3D" id="3.30.360.10">
    <property type="entry name" value="Dihydrodipicolinate Reductase, domain 2"/>
    <property type="match status" value="1"/>
</dbReference>
<feature type="binding site" evidence="4">
    <location>
        <position position="247"/>
    </location>
    <ligand>
        <name>D-glyceraldehyde 3-phosphate</name>
        <dbReference type="ChEBI" id="CHEBI:59776"/>
    </ligand>
</feature>
<dbReference type="CDD" id="cd18126">
    <property type="entry name" value="GAPDH_I_C"/>
    <property type="match status" value="1"/>
</dbReference>
<dbReference type="GO" id="GO:0016620">
    <property type="term" value="F:oxidoreductase activity, acting on the aldehyde or oxo group of donors, NAD or NADP as acceptor"/>
    <property type="evidence" value="ECO:0007669"/>
    <property type="project" value="InterPro"/>
</dbReference>
<proteinExistence type="inferred from homology"/>
<dbReference type="PRINTS" id="PR00078">
    <property type="entry name" value="G3PDHDRGNASE"/>
</dbReference>
<evidence type="ECO:0000256" key="7">
    <source>
        <dbReference type="RuleBase" id="RU000397"/>
    </source>
</evidence>
<comment type="caution">
    <text evidence="9">The sequence shown here is derived from an EMBL/GenBank/DDBJ whole genome shotgun (WGS) entry which is preliminary data.</text>
</comment>
<evidence type="ECO:0000256" key="1">
    <source>
        <dbReference type="ARBA" id="ARBA00007406"/>
    </source>
</evidence>
<dbReference type="InterPro" id="IPR036291">
    <property type="entry name" value="NAD(P)-bd_dom_sf"/>
</dbReference>
<keyword evidence="5" id="KW-0547">Nucleotide-binding</keyword>
<evidence type="ECO:0000256" key="5">
    <source>
        <dbReference type="PIRSR" id="PIRSR000149-3"/>
    </source>
</evidence>
<comment type="similarity">
    <text evidence="1 7">Belongs to the glyceraldehyde-3-phosphate dehydrogenase family.</text>
</comment>
<dbReference type="InterPro" id="IPR020831">
    <property type="entry name" value="GlycerAld/Erythrose_P_DH"/>
</dbReference>
<feature type="active site" description="Nucleophile" evidence="3">
    <location>
        <position position="166"/>
    </location>
</feature>
<dbReference type="AlphaFoldDB" id="A0A2G9XBL8"/>
<feature type="binding site" evidence="4">
    <location>
        <position position="196"/>
    </location>
    <ligand>
        <name>D-glyceraldehyde 3-phosphate</name>
        <dbReference type="ChEBI" id="CHEBI:59776"/>
    </ligand>
</feature>
<dbReference type="GO" id="GO:0006006">
    <property type="term" value="P:glucose metabolic process"/>
    <property type="evidence" value="ECO:0007669"/>
    <property type="project" value="InterPro"/>
</dbReference>
<evidence type="ECO:0000256" key="6">
    <source>
        <dbReference type="PIRSR" id="PIRSR000149-4"/>
    </source>
</evidence>
<dbReference type="SUPFAM" id="SSF55347">
    <property type="entry name" value="Glyceraldehyde-3-phosphate dehydrogenase-like, C-terminal domain"/>
    <property type="match status" value="1"/>
</dbReference>
<evidence type="ECO:0000256" key="3">
    <source>
        <dbReference type="PIRSR" id="PIRSR000149-1"/>
    </source>
</evidence>